<sequence length="644" mass="71085">MTTRTRSSGGCWTCRLRRKKCDELHPLCGGCAALEIDCLYGKEKPPWMDGAQKQKDKAEWLKREIKRRAGTRRERRYLQGVEADMEGLDVSPTLPEDTAAGNVASGPLPAPSTSTSTSTSSSSPAGRESSLPDSGDRHTTPSSSTTLFGVGLTPASSDETRTNIGNPPLIGPGVIWSELTEHDVNLVMLYLDFVFPFLFPFYRPPLLHAGRGWLLAVLARNKALLHTSMSVASYFFNVVFSNTLEAGQLCRVHNFEHMQRQQNLALQELQREMQDIVARGVKGYLTETGRVLASIVQLLTFEVGIANTGSWLMHLDGATTLYAEIFAQHGMTDQNEPCFTKVLEQLGSKPSVLPAHNCIWSSDQASLRFFTAYLLFFDTLASTTLQQPPRLQRLHQHLLGVPTESEGSGASEDADGYTLPHIDLQEFIGLRNWVVISIGEIAALDAWKKEMKRTGALSMTQLVERAATIEQKLRRSMLTIDPLTVKPPCPPSRNPLNPLIQYTHWSTLLPSMMTEAINGSTALWGQAALTYLNVVVSGWQPANLEIRTSVAMTVSILENLPAPSCLRTAVWPFTITGCLAAPEQEDSFRNLVTTMGSLQAFGTIMESLAVMEKVWANRAQIEENADQWDVSACFRSLGHDSFLV</sequence>
<organism evidence="9 10">
    <name type="scientific">Bombardia bombarda</name>
    <dbReference type="NCBI Taxonomy" id="252184"/>
    <lineage>
        <taxon>Eukaryota</taxon>
        <taxon>Fungi</taxon>
        <taxon>Dikarya</taxon>
        <taxon>Ascomycota</taxon>
        <taxon>Pezizomycotina</taxon>
        <taxon>Sordariomycetes</taxon>
        <taxon>Sordariomycetidae</taxon>
        <taxon>Sordariales</taxon>
        <taxon>Lasiosphaeriaceae</taxon>
        <taxon>Bombardia</taxon>
    </lineage>
</organism>
<feature type="compositionally biased region" description="Low complexity" evidence="7">
    <location>
        <begin position="112"/>
        <end position="123"/>
    </location>
</feature>
<evidence type="ECO:0000256" key="3">
    <source>
        <dbReference type="ARBA" id="ARBA00023015"/>
    </source>
</evidence>
<dbReference type="Pfam" id="PF11951">
    <property type="entry name" value="Fungal_trans_2"/>
    <property type="match status" value="1"/>
</dbReference>
<gene>
    <name evidence="9" type="ORF">B0T17DRAFT_216291</name>
</gene>
<evidence type="ECO:0000313" key="10">
    <source>
        <dbReference type="Proteomes" id="UP001174934"/>
    </source>
</evidence>
<dbReference type="GO" id="GO:0005634">
    <property type="term" value="C:nucleus"/>
    <property type="evidence" value="ECO:0007669"/>
    <property type="project" value="UniProtKB-SubCell"/>
</dbReference>
<dbReference type="SMART" id="SM00066">
    <property type="entry name" value="GAL4"/>
    <property type="match status" value="1"/>
</dbReference>
<dbReference type="AlphaFoldDB" id="A0AA40C9N8"/>
<dbReference type="CDD" id="cd00067">
    <property type="entry name" value="GAL4"/>
    <property type="match status" value="1"/>
</dbReference>
<keyword evidence="3" id="KW-0805">Transcription regulation</keyword>
<dbReference type="EMBL" id="JAULSR010000002">
    <property type="protein sequence ID" value="KAK0630230.1"/>
    <property type="molecule type" value="Genomic_DNA"/>
</dbReference>
<accession>A0AA40C9N8</accession>
<dbReference type="GO" id="GO:0008270">
    <property type="term" value="F:zinc ion binding"/>
    <property type="evidence" value="ECO:0007669"/>
    <property type="project" value="InterPro"/>
</dbReference>
<evidence type="ECO:0000256" key="4">
    <source>
        <dbReference type="ARBA" id="ARBA00023125"/>
    </source>
</evidence>
<evidence type="ECO:0000256" key="1">
    <source>
        <dbReference type="ARBA" id="ARBA00004123"/>
    </source>
</evidence>
<protein>
    <submittedName>
        <fullName evidence="9">Fungal-specific transcription factor domain-containing protein</fullName>
    </submittedName>
</protein>
<name>A0AA40C9N8_9PEZI</name>
<dbReference type="InterPro" id="IPR036864">
    <property type="entry name" value="Zn2-C6_fun-type_DNA-bd_sf"/>
</dbReference>
<dbReference type="InterPro" id="IPR021858">
    <property type="entry name" value="Fun_TF"/>
</dbReference>
<dbReference type="GO" id="GO:0003677">
    <property type="term" value="F:DNA binding"/>
    <property type="evidence" value="ECO:0007669"/>
    <property type="project" value="UniProtKB-KW"/>
</dbReference>
<proteinExistence type="predicted"/>
<feature type="region of interest" description="Disordered" evidence="7">
    <location>
        <begin position="87"/>
        <end position="164"/>
    </location>
</feature>
<keyword evidence="10" id="KW-1185">Reference proteome</keyword>
<dbReference type="PANTHER" id="PTHR37534:SF20">
    <property type="entry name" value="PRO1A C6 ZINK-FINGER PROTEIN"/>
    <property type="match status" value="1"/>
</dbReference>
<feature type="compositionally biased region" description="Polar residues" evidence="7">
    <location>
        <begin position="154"/>
        <end position="164"/>
    </location>
</feature>
<keyword evidence="6" id="KW-0539">Nucleus</keyword>
<reference evidence="9" key="1">
    <citation type="submission" date="2023-06" db="EMBL/GenBank/DDBJ databases">
        <title>Genome-scale phylogeny and comparative genomics of the fungal order Sordariales.</title>
        <authorList>
            <consortium name="Lawrence Berkeley National Laboratory"/>
            <person name="Hensen N."/>
            <person name="Bonometti L."/>
            <person name="Westerberg I."/>
            <person name="Brannstrom I.O."/>
            <person name="Guillou S."/>
            <person name="Cros-Aarteil S."/>
            <person name="Calhoun S."/>
            <person name="Haridas S."/>
            <person name="Kuo A."/>
            <person name="Mondo S."/>
            <person name="Pangilinan J."/>
            <person name="Riley R."/>
            <person name="LaButti K."/>
            <person name="Andreopoulos B."/>
            <person name="Lipzen A."/>
            <person name="Chen C."/>
            <person name="Yanf M."/>
            <person name="Daum C."/>
            <person name="Ng V."/>
            <person name="Clum A."/>
            <person name="Steindorff A."/>
            <person name="Ohm R."/>
            <person name="Martin F."/>
            <person name="Silar P."/>
            <person name="Natvig D."/>
            <person name="Lalanne C."/>
            <person name="Gautier V."/>
            <person name="Ament-velasquez S.L."/>
            <person name="Kruys A."/>
            <person name="Hutchinson M.I."/>
            <person name="Powell A.J."/>
            <person name="Barry K."/>
            <person name="Miller A.N."/>
            <person name="Grigoriev I.V."/>
            <person name="Debuchy R."/>
            <person name="Gladieux P."/>
            <person name="Thoren M.H."/>
            <person name="Johannesson H."/>
        </authorList>
    </citation>
    <scope>NUCLEOTIDE SEQUENCE</scope>
    <source>
        <strain evidence="9">SMH3391-2</strain>
    </source>
</reference>
<dbReference type="SUPFAM" id="SSF57701">
    <property type="entry name" value="Zn2/Cys6 DNA-binding domain"/>
    <property type="match status" value="1"/>
</dbReference>
<dbReference type="PROSITE" id="PS50048">
    <property type="entry name" value="ZN2_CY6_FUNGAL_2"/>
    <property type="match status" value="1"/>
</dbReference>
<dbReference type="InterPro" id="IPR001138">
    <property type="entry name" value="Zn2Cys6_DnaBD"/>
</dbReference>
<evidence type="ECO:0000256" key="5">
    <source>
        <dbReference type="ARBA" id="ARBA00023163"/>
    </source>
</evidence>
<comment type="subcellular location">
    <subcellularLocation>
        <location evidence="1">Nucleus</location>
    </subcellularLocation>
</comment>
<evidence type="ECO:0000256" key="6">
    <source>
        <dbReference type="ARBA" id="ARBA00023242"/>
    </source>
</evidence>
<feature type="domain" description="Zn(2)-C6 fungal-type" evidence="8">
    <location>
        <begin position="10"/>
        <end position="40"/>
    </location>
</feature>
<keyword evidence="4" id="KW-0238">DNA-binding</keyword>
<dbReference type="PROSITE" id="PS00463">
    <property type="entry name" value="ZN2_CY6_FUNGAL_1"/>
    <property type="match status" value="1"/>
</dbReference>
<dbReference type="GO" id="GO:0000981">
    <property type="term" value="F:DNA-binding transcription factor activity, RNA polymerase II-specific"/>
    <property type="evidence" value="ECO:0007669"/>
    <property type="project" value="InterPro"/>
</dbReference>
<evidence type="ECO:0000256" key="7">
    <source>
        <dbReference type="SAM" id="MobiDB-lite"/>
    </source>
</evidence>
<dbReference type="Proteomes" id="UP001174934">
    <property type="component" value="Unassembled WGS sequence"/>
</dbReference>
<evidence type="ECO:0000256" key="2">
    <source>
        <dbReference type="ARBA" id="ARBA00022833"/>
    </source>
</evidence>
<evidence type="ECO:0000259" key="8">
    <source>
        <dbReference type="PROSITE" id="PS50048"/>
    </source>
</evidence>
<dbReference type="Pfam" id="PF00172">
    <property type="entry name" value="Zn_clus"/>
    <property type="match status" value="1"/>
</dbReference>
<dbReference type="PANTHER" id="PTHR37534">
    <property type="entry name" value="TRANSCRIPTIONAL ACTIVATOR PROTEIN UGA3"/>
    <property type="match status" value="1"/>
</dbReference>
<evidence type="ECO:0000313" key="9">
    <source>
        <dbReference type="EMBL" id="KAK0630230.1"/>
    </source>
</evidence>
<comment type="caution">
    <text evidence="9">The sequence shown here is derived from an EMBL/GenBank/DDBJ whole genome shotgun (WGS) entry which is preliminary data.</text>
</comment>
<keyword evidence="2" id="KW-0862">Zinc</keyword>
<dbReference type="Gene3D" id="4.10.240.10">
    <property type="entry name" value="Zn(2)-C6 fungal-type DNA-binding domain"/>
    <property type="match status" value="1"/>
</dbReference>
<keyword evidence="5" id="KW-0804">Transcription</keyword>